<feature type="binding site" evidence="3">
    <location>
        <position position="151"/>
    </location>
    <ligand>
        <name>Cu cation</name>
        <dbReference type="ChEBI" id="CHEBI:23378"/>
    </ligand>
</feature>
<evidence type="ECO:0000313" key="6">
    <source>
        <dbReference type="EMBL" id="NEY73956.1"/>
    </source>
</evidence>
<sequence>MMGLFFSLLLIVSGCGGNGLEVPSDATTVENFTFTNQNGEEYGLEQLKGKVWVADFIFTNCDTVCPPLTANMSKLQDMAKEKGLEVEFVSFSVDPENDTPEKLLTFGEQFDADFTNWNFLTGYSQSDIEAFAPKSFAAIVQKPKSDDQVIHGLRFYIVNQDGIVVSSYNGLENPPYEQMLDDISKLQ</sequence>
<evidence type="ECO:0000256" key="4">
    <source>
        <dbReference type="PIRSR" id="PIRSR603782-2"/>
    </source>
</evidence>
<dbReference type="EMBL" id="JAAIWM010000011">
    <property type="protein sequence ID" value="NEY73956.1"/>
    <property type="molecule type" value="Genomic_DNA"/>
</dbReference>
<evidence type="ECO:0000313" key="7">
    <source>
        <dbReference type="Proteomes" id="UP000481043"/>
    </source>
</evidence>
<dbReference type="GO" id="GO:0046872">
    <property type="term" value="F:metal ion binding"/>
    <property type="evidence" value="ECO:0007669"/>
    <property type="project" value="UniProtKB-KW"/>
</dbReference>
<dbReference type="InterPro" id="IPR003782">
    <property type="entry name" value="SCO1/SenC"/>
</dbReference>
<dbReference type="SUPFAM" id="SSF52833">
    <property type="entry name" value="Thioredoxin-like"/>
    <property type="match status" value="1"/>
</dbReference>
<gene>
    <name evidence="6" type="ORF">G4D63_19840</name>
</gene>
<protein>
    <submittedName>
        <fullName evidence="6">SCO family protein</fullName>
    </submittedName>
</protein>
<evidence type="ECO:0000259" key="5">
    <source>
        <dbReference type="PROSITE" id="PS51352"/>
    </source>
</evidence>
<feature type="domain" description="Thioredoxin" evidence="5">
    <location>
        <begin position="23"/>
        <end position="187"/>
    </location>
</feature>
<keyword evidence="4" id="KW-1015">Disulfide bond</keyword>
<keyword evidence="7" id="KW-1185">Reference proteome</keyword>
<dbReference type="PANTHER" id="PTHR12151">
    <property type="entry name" value="ELECTRON TRANSPORT PROTIN SCO1/SENC FAMILY MEMBER"/>
    <property type="match status" value="1"/>
</dbReference>
<comment type="caution">
    <text evidence="6">The sequence shown here is derived from an EMBL/GenBank/DDBJ whole genome shotgun (WGS) entry which is preliminary data.</text>
</comment>
<dbReference type="InterPro" id="IPR036249">
    <property type="entry name" value="Thioredoxin-like_sf"/>
</dbReference>
<dbReference type="RefSeq" id="WP_163181840.1">
    <property type="nucleotide sequence ID" value="NZ_JAAIWM010000011.1"/>
</dbReference>
<feature type="binding site" evidence="3">
    <location>
        <position position="65"/>
    </location>
    <ligand>
        <name>Cu cation</name>
        <dbReference type="ChEBI" id="CHEBI:23378"/>
    </ligand>
</feature>
<dbReference type="Pfam" id="PF02630">
    <property type="entry name" value="SCO1-SenC"/>
    <property type="match status" value="1"/>
</dbReference>
<dbReference type="PROSITE" id="PS51352">
    <property type="entry name" value="THIOREDOXIN_2"/>
    <property type="match status" value="1"/>
</dbReference>
<dbReference type="Proteomes" id="UP000481043">
    <property type="component" value="Unassembled WGS sequence"/>
</dbReference>
<keyword evidence="3" id="KW-0479">Metal-binding</keyword>
<dbReference type="Gene3D" id="3.40.30.10">
    <property type="entry name" value="Glutaredoxin"/>
    <property type="match status" value="1"/>
</dbReference>
<feature type="binding site" evidence="3">
    <location>
        <position position="61"/>
    </location>
    <ligand>
        <name>Cu cation</name>
        <dbReference type="ChEBI" id="CHEBI:23378"/>
    </ligand>
</feature>
<reference evidence="6 7" key="1">
    <citation type="submission" date="2020-02" db="EMBL/GenBank/DDBJ databases">
        <title>Bacillus aquiflavi sp. nov., isolated from yellow water of strong flavor Chinese baijiu in Yibin region of China.</title>
        <authorList>
            <person name="Xie J."/>
        </authorList>
    </citation>
    <scope>NUCLEOTIDE SEQUENCE [LARGE SCALE GENOMIC DNA]</scope>
    <source>
        <strain evidence="6 7">SA4</strain>
    </source>
</reference>
<keyword evidence="2 3" id="KW-0186">Copper</keyword>
<evidence type="ECO:0000256" key="3">
    <source>
        <dbReference type="PIRSR" id="PIRSR603782-1"/>
    </source>
</evidence>
<organism evidence="6 7">
    <name type="scientific">Bacillus mesophilus</name>
    <dbReference type="NCBI Taxonomy" id="1808955"/>
    <lineage>
        <taxon>Bacteria</taxon>
        <taxon>Bacillati</taxon>
        <taxon>Bacillota</taxon>
        <taxon>Bacilli</taxon>
        <taxon>Bacillales</taxon>
        <taxon>Bacillaceae</taxon>
        <taxon>Bacillus</taxon>
    </lineage>
</organism>
<dbReference type="PANTHER" id="PTHR12151:SF25">
    <property type="entry name" value="LINALOOL DEHYDRATASE_ISOMERASE DOMAIN-CONTAINING PROTEIN"/>
    <property type="match status" value="1"/>
</dbReference>
<name>A0A6M0QCD3_9BACI</name>
<feature type="disulfide bond" description="Redox-active" evidence="4">
    <location>
        <begin position="61"/>
        <end position="65"/>
    </location>
</feature>
<proteinExistence type="inferred from homology"/>
<dbReference type="AlphaFoldDB" id="A0A6M0QCD3"/>
<accession>A0A6M0QCD3</accession>
<comment type="similarity">
    <text evidence="1">Belongs to the SCO1/2 family.</text>
</comment>
<evidence type="ECO:0000256" key="2">
    <source>
        <dbReference type="ARBA" id="ARBA00023008"/>
    </source>
</evidence>
<dbReference type="CDD" id="cd02968">
    <property type="entry name" value="SCO"/>
    <property type="match status" value="1"/>
</dbReference>
<evidence type="ECO:0000256" key="1">
    <source>
        <dbReference type="ARBA" id="ARBA00010996"/>
    </source>
</evidence>
<dbReference type="InterPro" id="IPR013766">
    <property type="entry name" value="Thioredoxin_domain"/>
</dbReference>